<dbReference type="OrthoDB" id="6196803at2"/>
<evidence type="ECO:0000256" key="6">
    <source>
        <dbReference type="ARBA" id="ARBA00023136"/>
    </source>
</evidence>
<comment type="function">
    <text evidence="8">Essential cell division protein. May link together the upstream cell division proteins, which are predominantly cytoplasmic, with the downstream cell division proteins, which are predominantly periplasmic.</text>
</comment>
<dbReference type="NCBIfam" id="TIGR02209">
    <property type="entry name" value="ftsL_broad"/>
    <property type="match status" value="1"/>
</dbReference>
<accession>A0A0F4PLH4</accession>
<dbReference type="GO" id="GO:0043093">
    <property type="term" value="P:FtsZ-dependent cytokinesis"/>
    <property type="evidence" value="ECO:0007669"/>
    <property type="project" value="UniProtKB-UniRule"/>
</dbReference>
<dbReference type="PANTHER" id="PTHR37479:SF1">
    <property type="entry name" value="CELL DIVISION PROTEIN FTSL"/>
    <property type="match status" value="1"/>
</dbReference>
<keyword evidence="12" id="KW-1185">Reference proteome</keyword>
<dbReference type="EMBL" id="PNCG01000014">
    <property type="protein sequence ID" value="TMP86533.1"/>
    <property type="molecule type" value="Genomic_DNA"/>
</dbReference>
<evidence type="ECO:0000256" key="9">
    <source>
        <dbReference type="NCBIfam" id="TIGR02209"/>
    </source>
</evidence>
<proteinExistence type="inferred from homology"/>
<reference evidence="11 13" key="2">
    <citation type="submission" date="2017-12" db="EMBL/GenBank/DDBJ databases">
        <authorList>
            <person name="Paulsen S."/>
            <person name="Gram L.K."/>
        </authorList>
    </citation>
    <scope>NUCLEOTIDE SEQUENCE [LARGE SCALE GENOMIC DNA]</scope>
    <source>
        <strain evidence="11 13">S2897</strain>
    </source>
</reference>
<dbReference type="AlphaFoldDB" id="A0A0F4PLH4"/>
<keyword evidence="3 8" id="KW-0132">Cell division</keyword>
<dbReference type="InterPro" id="IPR011922">
    <property type="entry name" value="Cell_div_FtsL"/>
</dbReference>
<evidence type="ECO:0000256" key="1">
    <source>
        <dbReference type="ARBA" id="ARBA00004401"/>
    </source>
</evidence>
<comment type="subunit">
    <text evidence="8">Part of a complex composed of FtsB, FtsL and FtsQ.</text>
</comment>
<comment type="similarity">
    <text evidence="8">Belongs to the FtsL family.</text>
</comment>
<name>A0A0F4PLH4_9GAMM</name>
<organism evidence="10 12">
    <name type="scientific">Pseudoalteromonas ruthenica</name>
    <dbReference type="NCBI Taxonomy" id="151081"/>
    <lineage>
        <taxon>Bacteria</taxon>
        <taxon>Pseudomonadati</taxon>
        <taxon>Pseudomonadota</taxon>
        <taxon>Gammaproteobacteria</taxon>
        <taxon>Alteromonadales</taxon>
        <taxon>Pseudoalteromonadaceae</taxon>
        <taxon>Pseudoalteromonas</taxon>
    </lineage>
</organism>
<evidence type="ECO:0000256" key="3">
    <source>
        <dbReference type="ARBA" id="ARBA00022618"/>
    </source>
</evidence>
<gene>
    <name evidence="8 11" type="primary">ftsL</name>
    <name evidence="11" type="ORF">CWC05_14110</name>
    <name evidence="10" type="ORF">TW72_13640</name>
</gene>
<evidence type="ECO:0000313" key="10">
    <source>
        <dbReference type="EMBL" id="KJY98752.1"/>
    </source>
</evidence>
<dbReference type="GO" id="GO:0005886">
    <property type="term" value="C:plasma membrane"/>
    <property type="evidence" value="ECO:0007669"/>
    <property type="project" value="UniProtKB-SubCell"/>
</dbReference>
<dbReference type="eggNOG" id="COG3116">
    <property type="taxonomic scope" value="Bacteria"/>
</dbReference>
<evidence type="ECO:0000256" key="4">
    <source>
        <dbReference type="ARBA" id="ARBA00022692"/>
    </source>
</evidence>
<keyword evidence="4 8" id="KW-0812">Transmembrane</keyword>
<feature type="transmembrane region" description="Helical" evidence="8">
    <location>
        <begin position="25"/>
        <end position="46"/>
    </location>
</feature>
<reference evidence="11" key="4">
    <citation type="submission" date="2019-09" db="EMBL/GenBank/DDBJ databases">
        <title>Co-occurence of chitin degradation, pigmentation and bioactivity in marine Pseudoalteromonas.</title>
        <authorList>
            <person name="Sonnenschein E.C."/>
            <person name="Bech P.K."/>
        </authorList>
    </citation>
    <scope>NUCLEOTIDE SEQUENCE</scope>
    <source>
        <strain evidence="11">S2897</strain>
    </source>
</reference>
<sequence length="108" mass="12689">MSQQQLNRHPNLLLEILRGLFDNKITLGLLFLILISALAIVQVTHLSRAKLIAQDRLLQERDELDLNWRYLLVEEEFYSQHARIEQIAKEQLDMKRPTSEDEEVVIVP</sequence>
<keyword evidence="7 8" id="KW-0131">Cell cycle</keyword>
<dbReference type="GeneID" id="58229537"/>
<keyword evidence="5 8" id="KW-1133">Transmembrane helix</keyword>
<reference evidence="13" key="3">
    <citation type="submission" date="2019-06" db="EMBL/GenBank/DDBJ databases">
        <title>Co-occurence of chitin degradation, pigmentation and bioactivity in marine Pseudoalteromonas.</title>
        <authorList>
            <person name="Sonnenschein E.C."/>
            <person name="Bech P.K."/>
        </authorList>
    </citation>
    <scope>NUCLEOTIDE SEQUENCE [LARGE SCALE GENOMIC DNA]</scope>
    <source>
        <strain evidence="13">S2897</strain>
    </source>
</reference>
<comment type="subcellular location">
    <subcellularLocation>
        <location evidence="8">Cell inner membrane</location>
        <topology evidence="8">Single-pass type II membrane protein</topology>
    </subcellularLocation>
    <subcellularLocation>
        <location evidence="1">Cell membrane</location>
        <topology evidence="1">Single-pass type II membrane protein</topology>
    </subcellularLocation>
    <text evidence="8">Localizes to the division septum where it forms a ring structure.</text>
</comment>
<dbReference type="Proteomes" id="UP000305874">
    <property type="component" value="Unassembled WGS sequence"/>
</dbReference>
<dbReference type="Proteomes" id="UP000033664">
    <property type="component" value="Unassembled WGS sequence"/>
</dbReference>
<dbReference type="EMBL" id="JXXZ01000010">
    <property type="protein sequence ID" value="KJY98752.1"/>
    <property type="molecule type" value="Genomic_DNA"/>
</dbReference>
<keyword evidence="8" id="KW-0997">Cell inner membrane</keyword>
<evidence type="ECO:0000256" key="7">
    <source>
        <dbReference type="ARBA" id="ARBA00023306"/>
    </source>
</evidence>
<dbReference type="Pfam" id="PF04999">
    <property type="entry name" value="FtsL"/>
    <property type="match status" value="1"/>
</dbReference>
<reference evidence="10 12" key="1">
    <citation type="journal article" date="2015" name="BMC Genomics">
        <title>Genome mining reveals unlocked bioactive potential of marine Gram-negative bacteria.</title>
        <authorList>
            <person name="Machado H."/>
            <person name="Sonnenschein E.C."/>
            <person name="Melchiorsen J."/>
            <person name="Gram L."/>
        </authorList>
    </citation>
    <scope>NUCLEOTIDE SEQUENCE [LARGE SCALE GENOMIC DNA]</scope>
    <source>
        <strain evidence="10 12">S3137</strain>
    </source>
</reference>
<dbReference type="STRING" id="151081.TW72_13640"/>
<evidence type="ECO:0000256" key="5">
    <source>
        <dbReference type="ARBA" id="ARBA00022989"/>
    </source>
</evidence>
<evidence type="ECO:0000313" key="12">
    <source>
        <dbReference type="Proteomes" id="UP000033664"/>
    </source>
</evidence>
<dbReference type="PATRIC" id="fig|151081.8.peg.3398"/>
<dbReference type="RefSeq" id="WP_022946078.1">
    <property type="nucleotide sequence ID" value="NZ_CP023396.1"/>
</dbReference>
<evidence type="ECO:0000313" key="13">
    <source>
        <dbReference type="Proteomes" id="UP000305874"/>
    </source>
</evidence>
<protein>
    <recommendedName>
        <fullName evidence="8 9">Cell division protein FtsL</fullName>
    </recommendedName>
</protein>
<evidence type="ECO:0000256" key="2">
    <source>
        <dbReference type="ARBA" id="ARBA00022475"/>
    </source>
</evidence>
<evidence type="ECO:0000256" key="8">
    <source>
        <dbReference type="HAMAP-Rule" id="MF_00910"/>
    </source>
</evidence>
<dbReference type="HAMAP" id="MF_00910">
    <property type="entry name" value="FtsL"/>
    <property type="match status" value="1"/>
</dbReference>
<comment type="caution">
    <text evidence="10">The sequence shown here is derived from an EMBL/GenBank/DDBJ whole genome shotgun (WGS) entry which is preliminary data.</text>
</comment>
<dbReference type="GO" id="GO:0032153">
    <property type="term" value="C:cell division site"/>
    <property type="evidence" value="ECO:0007669"/>
    <property type="project" value="UniProtKB-UniRule"/>
</dbReference>
<keyword evidence="6 8" id="KW-0472">Membrane</keyword>
<dbReference type="PANTHER" id="PTHR37479">
    <property type="entry name" value="CELL DIVISION PROTEIN FTSL"/>
    <property type="match status" value="1"/>
</dbReference>
<keyword evidence="2 8" id="KW-1003">Cell membrane</keyword>
<evidence type="ECO:0000313" key="11">
    <source>
        <dbReference type="EMBL" id="TMP86533.1"/>
    </source>
</evidence>